<dbReference type="Pfam" id="PF16363">
    <property type="entry name" value="GDP_Man_Dehyd"/>
    <property type="match status" value="1"/>
</dbReference>
<dbReference type="AlphaFoldDB" id="A0A1B1Z3M3"/>
<dbReference type="RefSeq" id="WP_066288895.1">
    <property type="nucleotide sequence ID" value="NZ_CP016761.1"/>
</dbReference>
<organism evidence="2 3">
    <name type="scientific">Fictibacillus arsenicus</name>
    <dbReference type="NCBI Taxonomy" id="255247"/>
    <lineage>
        <taxon>Bacteria</taxon>
        <taxon>Bacillati</taxon>
        <taxon>Bacillota</taxon>
        <taxon>Bacilli</taxon>
        <taxon>Bacillales</taxon>
        <taxon>Fictibacillaceae</taxon>
        <taxon>Fictibacillus</taxon>
    </lineage>
</organism>
<dbReference type="SUPFAM" id="SSF51735">
    <property type="entry name" value="NAD(P)-binding Rossmann-fold domains"/>
    <property type="match status" value="1"/>
</dbReference>
<gene>
    <name evidence="2" type="ORF">ABE41_008715</name>
</gene>
<dbReference type="EMBL" id="CP016761">
    <property type="protein sequence ID" value="ANX12087.1"/>
    <property type="molecule type" value="Genomic_DNA"/>
</dbReference>
<dbReference type="InterPro" id="IPR036291">
    <property type="entry name" value="NAD(P)-bd_dom_sf"/>
</dbReference>
<keyword evidence="3" id="KW-1185">Reference proteome</keyword>
<reference evidence="2 3" key="1">
    <citation type="submission" date="2016-08" db="EMBL/GenBank/DDBJ databases">
        <title>Complete genome sequence of Fictibacillus arsenicus G25-54, a strain with toxicity to nematodes and a potential arsenic-resistance activity.</title>
        <authorList>
            <person name="Zheng Z."/>
        </authorList>
    </citation>
    <scope>NUCLEOTIDE SEQUENCE [LARGE SCALE GENOMIC DNA]</scope>
    <source>
        <strain evidence="2 3">G25-54</strain>
    </source>
</reference>
<dbReference type="KEGG" id="far:ABE41_008715"/>
<name>A0A1B1Z3M3_9BACL</name>
<evidence type="ECO:0000313" key="2">
    <source>
        <dbReference type="EMBL" id="ANX12087.1"/>
    </source>
</evidence>
<feature type="domain" description="NAD(P)-binding" evidence="1">
    <location>
        <begin position="4"/>
        <end position="297"/>
    </location>
</feature>
<dbReference type="Proteomes" id="UP000077412">
    <property type="component" value="Chromosome"/>
</dbReference>
<dbReference type="STRING" id="255247.ABE41_008715"/>
<protein>
    <submittedName>
        <fullName evidence="2">UDP-glucose 4-epimerase</fullName>
    </submittedName>
</protein>
<sequence>MKIFVTGGAGFIGSHLVEELISDKVDVHVLDNLVTGTVQNLHPRAVFHHEDICSLNVRKIIYHEKPDIVFHLAAQADVERSIKEPNYDANVNINGTINILQACRDSKVKKIIFASTSAVYGNLQKDLISENDLSVPTSYYGLSKLTAELYIRLFYEVYHLPYTILRYGNVYGPRQKPKGEGGVVSVFLEQIRKGLPLNIHGDGKQTRDFVYVKDIVRANLAAIDKGNQQTINVSTSERTTIKSLIKIFSQIHTKKIETIYVQARKGDIKHSCLNNRKAYTLLNWEPKMNIQEALEETYKYYMKSNN</sequence>
<dbReference type="OrthoDB" id="9771073at2"/>
<dbReference type="Gene3D" id="3.40.50.720">
    <property type="entry name" value="NAD(P)-binding Rossmann-like Domain"/>
    <property type="match status" value="1"/>
</dbReference>
<proteinExistence type="predicted"/>
<evidence type="ECO:0000259" key="1">
    <source>
        <dbReference type="Pfam" id="PF16363"/>
    </source>
</evidence>
<accession>A0A1B1Z3M3</accession>
<dbReference type="InterPro" id="IPR016040">
    <property type="entry name" value="NAD(P)-bd_dom"/>
</dbReference>
<dbReference type="PANTHER" id="PTHR43000">
    <property type="entry name" value="DTDP-D-GLUCOSE 4,6-DEHYDRATASE-RELATED"/>
    <property type="match status" value="1"/>
</dbReference>
<evidence type="ECO:0000313" key="3">
    <source>
        <dbReference type="Proteomes" id="UP000077412"/>
    </source>
</evidence>